<dbReference type="InParanoid" id="A0A061G034"/>
<organism evidence="1 2">
    <name type="scientific">Theobroma cacao</name>
    <name type="common">Cacao</name>
    <name type="synonym">Cocoa</name>
    <dbReference type="NCBI Taxonomy" id="3641"/>
    <lineage>
        <taxon>Eukaryota</taxon>
        <taxon>Viridiplantae</taxon>
        <taxon>Streptophyta</taxon>
        <taxon>Embryophyta</taxon>
        <taxon>Tracheophyta</taxon>
        <taxon>Spermatophyta</taxon>
        <taxon>Magnoliopsida</taxon>
        <taxon>eudicotyledons</taxon>
        <taxon>Gunneridae</taxon>
        <taxon>Pentapetalae</taxon>
        <taxon>rosids</taxon>
        <taxon>malvids</taxon>
        <taxon>Malvales</taxon>
        <taxon>Malvaceae</taxon>
        <taxon>Byttnerioideae</taxon>
        <taxon>Theobroma</taxon>
    </lineage>
</organism>
<evidence type="ECO:0000313" key="2">
    <source>
        <dbReference type="Proteomes" id="UP000026915"/>
    </source>
</evidence>
<dbReference type="Proteomes" id="UP000026915">
    <property type="component" value="Chromosome 3"/>
</dbReference>
<evidence type="ECO:0000313" key="1">
    <source>
        <dbReference type="EMBL" id="EOY22906.1"/>
    </source>
</evidence>
<reference evidence="1 2" key="1">
    <citation type="journal article" date="2013" name="Genome Biol.">
        <title>The genome sequence of the most widely cultivated cacao type and its use to identify candidate genes regulating pod color.</title>
        <authorList>
            <person name="Motamayor J.C."/>
            <person name="Mockaitis K."/>
            <person name="Schmutz J."/>
            <person name="Haiminen N."/>
            <person name="Iii D.L."/>
            <person name="Cornejo O."/>
            <person name="Findley S.D."/>
            <person name="Zheng P."/>
            <person name="Utro F."/>
            <person name="Royaert S."/>
            <person name="Saski C."/>
            <person name="Jenkins J."/>
            <person name="Podicheti R."/>
            <person name="Zhao M."/>
            <person name="Scheffler B.E."/>
            <person name="Stack J.C."/>
            <person name="Feltus F.A."/>
            <person name="Mustiga G.M."/>
            <person name="Amores F."/>
            <person name="Phillips W."/>
            <person name="Marelli J.P."/>
            <person name="May G.D."/>
            <person name="Shapiro H."/>
            <person name="Ma J."/>
            <person name="Bustamante C.D."/>
            <person name="Schnell R.J."/>
            <person name="Main D."/>
            <person name="Gilbert D."/>
            <person name="Parida L."/>
            <person name="Kuhn D.N."/>
        </authorList>
    </citation>
    <scope>NUCLEOTIDE SEQUENCE [LARGE SCALE GENOMIC DNA]</scope>
    <source>
        <strain evidence="2">cv. Matina 1-6</strain>
    </source>
</reference>
<dbReference type="EMBL" id="CM001881">
    <property type="protein sequence ID" value="EOY22906.1"/>
    <property type="molecule type" value="Genomic_DNA"/>
</dbReference>
<keyword evidence="2" id="KW-1185">Reference proteome</keyword>
<dbReference type="AlphaFoldDB" id="A0A061G034"/>
<dbReference type="HOGENOM" id="CLU_1819336_0_0_1"/>
<dbReference type="Gramene" id="EOY22906">
    <property type="protein sequence ID" value="EOY22906"/>
    <property type="gene ID" value="TCM_014936"/>
</dbReference>
<protein>
    <submittedName>
        <fullName evidence="1">Uncharacterized protein</fullName>
    </submittedName>
</protein>
<proteinExistence type="predicted"/>
<name>A0A061G034_THECC</name>
<gene>
    <name evidence="1" type="ORF">TCM_014936</name>
</gene>
<accession>A0A061G034</accession>
<sequence>MDKPSASNEPIKTPINYAINNKLLAKYASASRTVGQTVSSNLWEDDELLSVERIVIEPWDTITAQSRQELTVRAVTCLTSHVTVYLVGVLIQCAWGITSAAKSSKKCFNKDKHINPAKQVKLDNLDEAVLYRANCSNSYGHI</sequence>